<proteinExistence type="predicted"/>
<organism evidence="2 3">
    <name type="scientific">Portunus trituberculatus</name>
    <name type="common">Swimming crab</name>
    <name type="synonym">Neptunus trituberculatus</name>
    <dbReference type="NCBI Taxonomy" id="210409"/>
    <lineage>
        <taxon>Eukaryota</taxon>
        <taxon>Metazoa</taxon>
        <taxon>Ecdysozoa</taxon>
        <taxon>Arthropoda</taxon>
        <taxon>Crustacea</taxon>
        <taxon>Multicrustacea</taxon>
        <taxon>Malacostraca</taxon>
        <taxon>Eumalacostraca</taxon>
        <taxon>Eucarida</taxon>
        <taxon>Decapoda</taxon>
        <taxon>Pleocyemata</taxon>
        <taxon>Brachyura</taxon>
        <taxon>Eubrachyura</taxon>
        <taxon>Portunoidea</taxon>
        <taxon>Portunidae</taxon>
        <taxon>Portuninae</taxon>
        <taxon>Portunus</taxon>
    </lineage>
</organism>
<comment type="caution">
    <text evidence="2">The sequence shown here is derived from an EMBL/GenBank/DDBJ whole genome shotgun (WGS) entry which is preliminary data.</text>
</comment>
<gene>
    <name evidence="2" type="ORF">E2C01_032795</name>
</gene>
<feature type="compositionally biased region" description="Polar residues" evidence="1">
    <location>
        <begin position="97"/>
        <end position="116"/>
    </location>
</feature>
<feature type="region of interest" description="Disordered" evidence="1">
    <location>
        <begin position="62"/>
        <end position="116"/>
    </location>
</feature>
<dbReference type="EMBL" id="VSRR010004312">
    <property type="protein sequence ID" value="MPC39265.1"/>
    <property type="molecule type" value="Genomic_DNA"/>
</dbReference>
<evidence type="ECO:0000313" key="3">
    <source>
        <dbReference type="Proteomes" id="UP000324222"/>
    </source>
</evidence>
<name>A0A5B7F0K2_PORTR</name>
<protein>
    <submittedName>
        <fullName evidence="2">Uncharacterized protein</fullName>
    </submittedName>
</protein>
<accession>A0A5B7F0K2</accession>
<dbReference type="AlphaFoldDB" id="A0A5B7F0K2"/>
<sequence length="116" mass="13115">MWVDSWRLPMSPSCVVTGDEPSIPASPPRPALHATPQHSVFSHTCPEFTCRNLRPVISFVPRQHETHTHTHTYAHPHPPTHPPQGHYWRPDPPTPRQPLQNPETACPSTSPYSQII</sequence>
<reference evidence="2 3" key="1">
    <citation type="submission" date="2019-05" db="EMBL/GenBank/DDBJ databases">
        <title>Another draft genome of Portunus trituberculatus and its Hox gene families provides insights of decapod evolution.</title>
        <authorList>
            <person name="Jeong J.-H."/>
            <person name="Song I."/>
            <person name="Kim S."/>
            <person name="Choi T."/>
            <person name="Kim D."/>
            <person name="Ryu S."/>
            <person name="Kim W."/>
        </authorList>
    </citation>
    <scope>NUCLEOTIDE SEQUENCE [LARGE SCALE GENOMIC DNA]</scope>
    <source>
        <tissue evidence="2">Muscle</tissue>
    </source>
</reference>
<keyword evidence="3" id="KW-1185">Reference proteome</keyword>
<feature type="region of interest" description="Disordered" evidence="1">
    <location>
        <begin position="17"/>
        <end position="36"/>
    </location>
</feature>
<dbReference type="Proteomes" id="UP000324222">
    <property type="component" value="Unassembled WGS sequence"/>
</dbReference>
<evidence type="ECO:0000313" key="2">
    <source>
        <dbReference type="EMBL" id="MPC39265.1"/>
    </source>
</evidence>
<evidence type="ECO:0000256" key="1">
    <source>
        <dbReference type="SAM" id="MobiDB-lite"/>
    </source>
</evidence>